<dbReference type="Pfam" id="PF00672">
    <property type="entry name" value="HAMP"/>
    <property type="match status" value="1"/>
</dbReference>
<gene>
    <name evidence="11" type="ORF">H1W37_08440</name>
</gene>
<feature type="domain" description="HAMP" evidence="9">
    <location>
        <begin position="319"/>
        <end position="372"/>
    </location>
</feature>
<dbReference type="AlphaFoldDB" id="A0A838XXA8"/>
<evidence type="ECO:0000259" key="8">
    <source>
        <dbReference type="PROSITE" id="PS50192"/>
    </source>
</evidence>
<dbReference type="SMART" id="SM00283">
    <property type="entry name" value="MA"/>
    <property type="match status" value="1"/>
</dbReference>
<feature type="domain" description="T-SNARE coiled-coil homology" evidence="8">
    <location>
        <begin position="564"/>
        <end position="626"/>
    </location>
</feature>
<reference evidence="11 12" key="2">
    <citation type="submission" date="2020-08" db="EMBL/GenBank/DDBJ databases">
        <title>Stappia taiwanensis sp. nov., isolated from a coastal thermal spring.</title>
        <authorList>
            <person name="Kampfer P."/>
        </authorList>
    </citation>
    <scope>NUCLEOTIDE SEQUENCE [LARGE SCALE GENOMIC DNA]</scope>
    <source>
        <strain evidence="11 12">DSM 23284</strain>
    </source>
</reference>
<dbReference type="PROSITE" id="PS50192">
    <property type="entry name" value="T_SNARE"/>
    <property type="match status" value="1"/>
</dbReference>
<evidence type="ECO:0000313" key="11">
    <source>
        <dbReference type="EMBL" id="MBA4611674.1"/>
    </source>
</evidence>
<sequence>MLNHIKISKKIFGGFGTILLLLLVISAVSSFNLSSGSDSFARYRAIAIQTNLAGEVQSNLLEARLAVKNFIQRSSQEDVATVESRIQRTRELGRELNEGLAGSEIGKIIANAGEEITAYTDGFAQVVRLQAERDGLIADVLDTAGVEIERKLTEIMHSAYGDRDVGAAYRAANVQRSLLLMRLYMAKFLVTSSDADFDRVLQEATEMAELHKALVIELQDPTRRALAKEVGTLREAYITGATRIHDATTERNAITAQALDVYGPKIAQEMEQLKLAIKAEQESLGPQATAAMSQAVVLTVTVALIAIALGLWAAWFIGRGIANPIRAITEAMKSLAAGDKTTEIPGQDHRDEIGDMAAAVNIFKENMIKADTLSAREAEETRARQARARRIEELTQNFDASISELLNAVASASTEMEGTASSMSTIANDTNHRATTVASAAEEASTNVQTVASATDELSSSIQEISRQVAQSSDIAGRAVEQAEKTNGQVQGLALAAQRIGEVVSLISAIAEQTNLLALNATIEAARAGEAGKGFAVVAAEVKELANQTAKATEDISQQIGSIQTETDEAVSAIQVIGRTITEINEIAAGIASAVEEQSAATGEIARNVEQASIGTQEVSSNIVEVTHGATETGAAATQVTGVAADLSSKAERLKAEVEQFLADVRAA</sequence>
<reference evidence="11 12" key="1">
    <citation type="submission" date="2020-07" db="EMBL/GenBank/DDBJ databases">
        <authorList>
            <person name="Li M."/>
        </authorList>
    </citation>
    <scope>NUCLEOTIDE SEQUENCE [LARGE SCALE GENOMIC DNA]</scope>
    <source>
        <strain evidence="11 12">DSM 23284</strain>
    </source>
</reference>
<evidence type="ECO:0000259" key="7">
    <source>
        <dbReference type="PROSITE" id="PS50111"/>
    </source>
</evidence>
<dbReference type="SUPFAM" id="SSF58104">
    <property type="entry name" value="Methyl-accepting chemotaxis protein (MCP) signaling domain"/>
    <property type="match status" value="1"/>
</dbReference>
<name>A0A838XXA8_9HYPH</name>
<dbReference type="Gene3D" id="6.10.340.10">
    <property type="match status" value="1"/>
</dbReference>
<dbReference type="InterPro" id="IPR004089">
    <property type="entry name" value="MCPsignal_dom"/>
</dbReference>
<keyword evidence="12" id="KW-1185">Reference proteome</keyword>
<feature type="transmembrane region" description="Helical" evidence="6">
    <location>
        <begin position="295"/>
        <end position="317"/>
    </location>
</feature>
<comment type="subcellular location">
    <subcellularLocation>
        <location evidence="1">Cell inner membrane</location>
        <topology evidence="1">Multi-pass membrane protein</topology>
    </subcellularLocation>
</comment>
<dbReference type="InterPro" id="IPR003660">
    <property type="entry name" value="HAMP_dom"/>
</dbReference>
<evidence type="ECO:0000313" key="12">
    <source>
        <dbReference type="Proteomes" id="UP000559404"/>
    </source>
</evidence>
<proteinExistence type="inferred from homology"/>
<feature type="domain" description="Methyl-accepting transducer" evidence="7">
    <location>
        <begin position="387"/>
        <end position="648"/>
    </location>
</feature>
<comment type="caution">
    <text evidence="11">The sequence shown here is derived from an EMBL/GenBank/DDBJ whole genome shotgun (WGS) entry which is preliminary data.</text>
</comment>
<keyword evidence="2" id="KW-0997">Cell inner membrane</keyword>
<dbReference type="Proteomes" id="UP000559404">
    <property type="component" value="Unassembled WGS sequence"/>
</dbReference>
<dbReference type="PANTHER" id="PTHR32089:SF112">
    <property type="entry name" value="LYSOZYME-LIKE PROTEIN-RELATED"/>
    <property type="match status" value="1"/>
</dbReference>
<dbReference type="SMART" id="SM00304">
    <property type="entry name" value="HAMP"/>
    <property type="match status" value="1"/>
</dbReference>
<protein>
    <submittedName>
        <fullName evidence="11">HAMP domain-containing protein</fullName>
    </submittedName>
</protein>
<dbReference type="InterPro" id="IPR024478">
    <property type="entry name" value="HlyB_4HB_MCP"/>
</dbReference>
<dbReference type="InterPro" id="IPR000727">
    <property type="entry name" value="T_SNARE_dom"/>
</dbReference>
<evidence type="ECO:0000256" key="5">
    <source>
        <dbReference type="PROSITE-ProRule" id="PRU00284"/>
    </source>
</evidence>
<keyword evidence="6" id="KW-0472">Membrane</keyword>
<keyword evidence="6" id="KW-0812">Transmembrane</keyword>
<dbReference type="EMBL" id="JACEON010000006">
    <property type="protein sequence ID" value="MBA4611674.1"/>
    <property type="molecule type" value="Genomic_DNA"/>
</dbReference>
<keyword evidence="3 5" id="KW-0807">Transducer</keyword>
<comment type="similarity">
    <text evidence="4">Belongs to the methyl-accepting chemotaxis (MCP) protein family.</text>
</comment>
<dbReference type="Gene3D" id="1.10.287.950">
    <property type="entry name" value="Methyl-accepting chemotaxis protein"/>
    <property type="match status" value="1"/>
</dbReference>
<keyword evidence="6" id="KW-1133">Transmembrane helix</keyword>
<dbReference type="PROSITE" id="PS50885">
    <property type="entry name" value="HAMP"/>
    <property type="match status" value="1"/>
</dbReference>
<evidence type="ECO:0000256" key="2">
    <source>
        <dbReference type="ARBA" id="ARBA00022519"/>
    </source>
</evidence>
<dbReference type="CDD" id="cd06225">
    <property type="entry name" value="HAMP"/>
    <property type="match status" value="1"/>
</dbReference>
<evidence type="ECO:0000259" key="10">
    <source>
        <dbReference type="PROSITE" id="PS51753"/>
    </source>
</evidence>
<dbReference type="PROSITE" id="PS51753">
    <property type="entry name" value="HBM"/>
    <property type="match status" value="1"/>
</dbReference>
<dbReference type="GO" id="GO:0007165">
    <property type="term" value="P:signal transduction"/>
    <property type="evidence" value="ECO:0007669"/>
    <property type="project" value="UniProtKB-KW"/>
</dbReference>
<dbReference type="SMART" id="SM01358">
    <property type="entry name" value="HBM"/>
    <property type="match status" value="1"/>
</dbReference>
<dbReference type="GO" id="GO:0005886">
    <property type="term" value="C:plasma membrane"/>
    <property type="evidence" value="ECO:0007669"/>
    <property type="project" value="UniProtKB-SubCell"/>
</dbReference>
<evidence type="ECO:0000256" key="6">
    <source>
        <dbReference type="SAM" id="Phobius"/>
    </source>
</evidence>
<organism evidence="11 12">
    <name type="scientific">Stappia taiwanensis</name>
    <dbReference type="NCBI Taxonomy" id="992267"/>
    <lineage>
        <taxon>Bacteria</taxon>
        <taxon>Pseudomonadati</taxon>
        <taxon>Pseudomonadota</taxon>
        <taxon>Alphaproteobacteria</taxon>
        <taxon>Hyphomicrobiales</taxon>
        <taxon>Stappiaceae</taxon>
        <taxon>Stappia</taxon>
    </lineage>
</organism>
<keyword evidence="2" id="KW-1003">Cell membrane</keyword>
<dbReference type="InterPro" id="IPR032255">
    <property type="entry name" value="HBM"/>
</dbReference>
<evidence type="ECO:0000256" key="1">
    <source>
        <dbReference type="ARBA" id="ARBA00004429"/>
    </source>
</evidence>
<dbReference type="RefSeq" id="WP_181759872.1">
    <property type="nucleotide sequence ID" value="NZ_BMCR01000005.1"/>
</dbReference>
<evidence type="ECO:0000259" key="9">
    <source>
        <dbReference type="PROSITE" id="PS50885"/>
    </source>
</evidence>
<accession>A0A838XXA8</accession>
<dbReference type="PANTHER" id="PTHR32089">
    <property type="entry name" value="METHYL-ACCEPTING CHEMOTAXIS PROTEIN MCPB"/>
    <property type="match status" value="1"/>
</dbReference>
<dbReference type="Pfam" id="PF12729">
    <property type="entry name" value="4HB_MCP_1"/>
    <property type="match status" value="1"/>
</dbReference>
<evidence type="ECO:0000256" key="4">
    <source>
        <dbReference type="ARBA" id="ARBA00029447"/>
    </source>
</evidence>
<evidence type="ECO:0000256" key="3">
    <source>
        <dbReference type="ARBA" id="ARBA00023224"/>
    </source>
</evidence>
<dbReference type="Pfam" id="PF00015">
    <property type="entry name" value="MCPsignal"/>
    <property type="match status" value="1"/>
</dbReference>
<feature type="domain" description="HBM" evidence="10">
    <location>
        <begin position="45"/>
        <end position="285"/>
    </location>
</feature>
<dbReference type="PROSITE" id="PS50111">
    <property type="entry name" value="CHEMOTAXIS_TRANSDUC_2"/>
    <property type="match status" value="1"/>
</dbReference>